<gene>
    <name evidence="1" type="ORF">EDC26_103269</name>
</gene>
<dbReference type="AlphaFoldDB" id="A0A4R3M8E6"/>
<name>A0A4R3M8E6_9BURK</name>
<comment type="caution">
    <text evidence="1">The sequence shown here is derived from an EMBL/GenBank/DDBJ whole genome shotgun (WGS) entry which is preliminary data.</text>
</comment>
<protein>
    <submittedName>
        <fullName evidence="1">Uncharacterized protein</fullName>
    </submittedName>
</protein>
<dbReference type="Proteomes" id="UP000295525">
    <property type="component" value="Unassembled WGS sequence"/>
</dbReference>
<organism evidence="1 2">
    <name type="scientific">Paralcaligenes ureilyticus</name>
    <dbReference type="NCBI Taxonomy" id="627131"/>
    <lineage>
        <taxon>Bacteria</taxon>
        <taxon>Pseudomonadati</taxon>
        <taxon>Pseudomonadota</taxon>
        <taxon>Betaproteobacteria</taxon>
        <taxon>Burkholderiales</taxon>
        <taxon>Alcaligenaceae</taxon>
        <taxon>Paralcaligenes</taxon>
    </lineage>
</organism>
<keyword evidence="2" id="KW-1185">Reference proteome</keyword>
<evidence type="ECO:0000313" key="1">
    <source>
        <dbReference type="EMBL" id="TCT09650.1"/>
    </source>
</evidence>
<accession>A0A4R3M8E6</accession>
<proteinExistence type="predicted"/>
<reference evidence="1 2" key="1">
    <citation type="submission" date="2019-03" db="EMBL/GenBank/DDBJ databases">
        <title>Genomic Encyclopedia of Type Strains, Phase IV (KMG-IV): sequencing the most valuable type-strain genomes for metagenomic binning, comparative biology and taxonomic classification.</title>
        <authorList>
            <person name="Goeker M."/>
        </authorList>
    </citation>
    <scope>NUCLEOTIDE SEQUENCE [LARGE SCALE GENOMIC DNA]</scope>
    <source>
        <strain evidence="1 2">DSM 24591</strain>
    </source>
</reference>
<sequence>MIETFDSSNMPTYLNNLIDDEYGLTPIRIAEIAANTAVMGKRVMSLAQALSFEAEPWGFGAELLRLAKSDET</sequence>
<evidence type="ECO:0000313" key="2">
    <source>
        <dbReference type="Proteomes" id="UP000295525"/>
    </source>
</evidence>
<dbReference type="EMBL" id="SMAJ01000003">
    <property type="protein sequence ID" value="TCT09650.1"/>
    <property type="molecule type" value="Genomic_DNA"/>
</dbReference>
<dbReference type="RefSeq" id="WP_165930928.1">
    <property type="nucleotide sequence ID" value="NZ_SMAJ01000003.1"/>
</dbReference>